<organism evidence="2 3">
    <name type="scientific">Ectocarpus siliculosus</name>
    <name type="common">Brown alga</name>
    <name type="synonym">Conferva siliculosa</name>
    <dbReference type="NCBI Taxonomy" id="2880"/>
    <lineage>
        <taxon>Eukaryota</taxon>
        <taxon>Sar</taxon>
        <taxon>Stramenopiles</taxon>
        <taxon>Ochrophyta</taxon>
        <taxon>PX clade</taxon>
        <taxon>Phaeophyceae</taxon>
        <taxon>Ectocarpales</taxon>
        <taxon>Ectocarpaceae</taxon>
        <taxon>Ectocarpus</taxon>
    </lineage>
</organism>
<dbReference type="InParanoid" id="D8LSV1"/>
<evidence type="ECO:0000313" key="3">
    <source>
        <dbReference type="Proteomes" id="UP000002630"/>
    </source>
</evidence>
<feature type="region of interest" description="Disordered" evidence="1">
    <location>
        <begin position="1"/>
        <end position="35"/>
    </location>
</feature>
<gene>
    <name evidence="2" type="ORF">Esi_0077_0015</name>
</gene>
<sequence length="89" mass="9568">MDRINVGAARRPAAQHRHRMAKLPARRPSSARSTASRVWSTLTRGAAIEGVASVRVSAWTAAGMASATGTLSEEWCINLVAKQRSQLVI</sequence>
<evidence type="ECO:0000313" key="2">
    <source>
        <dbReference type="EMBL" id="CBN77878.1"/>
    </source>
</evidence>
<keyword evidence="3" id="KW-1185">Reference proteome</keyword>
<proteinExistence type="predicted"/>
<dbReference type="AlphaFoldDB" id="D8LSV1"/>
<reference evidence="2 3" key="1">
    <citation type="journal article" date="2010" name="Nature">
        <title>The Ectocarpus genome and the independent evolution of multicellularity in brown algae.</title>
        <authorList>
            <person name="Cock J.M."/>
            <person name="Sterck L."/>
            <person name="Rouze P."/>
            <person name="Scornet D."/>
            <person name="Allen A.E."/>
            <person name="Amoutzias G."/>
            <person name="Anthouard V."/>
            <person name="Artiguenave F."/>
            <person name="Aury J.M."/>
            <person name="Badger J.H."/>
            <person name="Beszteri B."/>
            <person name="Billiau K."/>
            <person name="Bonnet E."/>
            <person name="Bothwell J.H."/>
            <person name="Bowler C."/>
            <person name="Boyen C."/>
            <person name="Brownlee C."/>
            <person name="Carrano C.J."/>
            <person name="Charrier B."/>
            <person name="Cho G.Y."/>
            <person name="Coelho S.M."/>
            <person name="Collen J."/>
            <person name="Corre E."/>
            <person name="Da Silva C."/>
            <person name="Delage L."/>
            <person name="Delaroque N."/>
            <person name="Dittami S.M."/>
            <person name="Doulbeau S."/>
            <person name="Elias M."/>
            <person name="Farnham G."/>
            <person name="Gachon C.M."/>
            <person name="Gschloessl B."/>
            <person name="Heesch S."/>
            <person name="Jabbari K."/>
            <person name="Jubin C."/>
            <person name="Kawai H."/>
            <person name="Kimura K."/>
            <person name="Kloareg B."/>
            <person name="Kupper F.C."/>
            <person name="Lang D."/>
            <person name="Le Bail A."/>
            <person name="Leblanc C."/>
            <person name="Lerouge P."/>
            <person name="Lohr M."/>
            <person name="Lopez P.J."/>
            <person name="Martens C."/>
            <person name="Maumus F."/>
            <person name="Michel G."/>
            <person name="Miranda-Saavedra D."/>
            <person name="Morales J."/>
            <person name="Moreau H."/>
            <person name="Motomura T."/>
            <person name="Nagasato C."/>
            <person name="Napoli C.A."/>
            <person name="Nelson D.R."/>
            <person name="Nyvall-Collen P."/>
            <person name="Peters A.F."/>
            <person name="Pommier C."/>
            <person name="Potin P."/>
            <person name="Poulain J."/>
            <person name="Quesneville H."/>
            <person name="Read B."/>
            <person name="Rensing S.A."/>
            <person name="Ritter A."/>
            <person name="Rousvoal S."/>
            <person name="Samanta M."/>
            <person name="Samson G."/>
            <person name="Schroeder D.C."/>
            <person name="Segurens B."/>
            <person name="Strittmatter M."/>
            <person name="Tonon T."/>
            <person name="Tregear J.W."/>
            <person name="Valentin K."/>
            <person name="von Dassow P."/>
            <person name="Yamagishi T."/>
            <person name="Van de Peer Y."/>
            <person name="Wincker P."/>
        </authorList>
    </citation>
    <scope>NUCLEOTIDE SEQUENCE [LARGE SCALE GENOMIC DNA]</scope>
    <source>
        <strain evidence="3">Ec32 / CCAP1310/4</strain>
    </source>
</reference>
<name>D8LSV1_ECTSI</name>
<feature type="compositionally biased region" description="Basic residues" evidence="1">
    <location>
        <begin position="13"/>
        <end position="25"/>
    </location>
</feature>
<dbReference type="Proteomes" id="UP000002630">
    <property type="component" value="Unassembled WGS sequence"/>
</dbReference>
<dbReference type="EMBL" id="FN649760">
    <property type="protein sequence ID" value="CBN77878.1"/>
    <property type="molecule type" value="Genomic_DNA"/>
</dbReference>
<feature type="compositionally biased region" description="Low complexity" evidence="1">
    <location>
        <begin position="26"/>
        <end position="35"/>
    </location>
</feature>
<evidence type="ECO:0000256" key="1">
    <source>
        <dbReference type="SAM" id="MobiDB-lite"/>
    </source>
</evidence>
<protein>
    <submittedName>
        <fullName evidence="2">Uncharacterized protein</fullName>
    </submittedName>
</protein>
<accession>D8LSV1</accession>